<reference evidence="1 2" key="1">
    <citation type="submission" date="2018-06" db="EMBL/GenBank/DDBJ databases">
        <authorList>
            <consortium name="Pathogen Informatics"/>
            <person name="Doyle S."/>
        </authorList>
    </citation>
    <scope>NUCLEOTIDE SEQUENCE [LARGE SCALE GENOMIC DNA]</scope>
    <source>
        <strain evidence="1 2">NCTC5053</strain>
    </source>
</reference>
<accession>A0A378BML3</accession>
<dbReference type="AlphaFoldDB" id="A0A378BML3"/>
<dbReference type="EMBL" id="UGMN01000004">
    <property type="protein sequence ID" value="STV46623.1"/>
    <property type="molecule type" value="Genomic_DNA"/>
</dbReference>
<protein>
    <submittedName>
        <fullName evidence="1">Uncharacterized protein</fullName>
    </submittedName>
</protein>
<evidence type="ECO:0000313" key="1">
    <source>
        <dbReference type="EMBL" id="STV46623.1"/>
    </source>
</evidence>
<gene>
    <name evidence="1" type="ORF">NCTC5053_04877</name>
</gene>
<sequence>MLVDNSRFIHKKTRRSGFFSQIVLREQKNN</sequence>
<proteinExistence type="predicted"/>
<name>A0A378BML3_KLEPN</name>
<organism evidence="1 2">
    <name type="scientific">Klebsiella pneumoniae</name>
    <dbReference type="NCBI Taxonomy" id="573"/>
    <lineage>
        <taxon>Bacteria</taxon>
        <taxon>Pseudomonadati</taxon>
        <taxon>Pseudomonadota</taxon>
        <taxon>Gammaproteobacteria</taxon>
        <taxon>Enterobacterales</taxon>
        <taxon>Enterobacteriaceae</taxon>
        <taxon>Klebsiella/Raoultella group</taxon>
        <taxon>Klebsiella</taxon>
        <taxon>Klebsiella pneumoniae complex</taxon>
    </lineage>
</organism>
<dbReference type="Proteomes" id="UP000254387">
    <property type="component" value="Unassembled WGS sequence"/>
</dbReference>
<evidence type="ECO:0000313" key="2">
    <source>
        <dbReference type="Proteomes" id="UP000254387"/>
    </source>
</evidence>